<dbReference type="Proteomes" id="UP000284785">
    <property type="component" value="Unassembled WGS sequence"/>
</dbReference>
<feature type="region of interest" description="Disordered" evidence="1">
    <location>
        <begin position="228"/>
        <end position="253"/>
    </location>
</feature>
<feature type="compositionally biased region" description="Basic and acidic residues" evidence="1">
    <location>
        <begin position="231"/>
        <end position="253"/>
    </location>
</feature>
<evidence type="ECO:0000256" key="1">
    <source>
        <dbReference type="SAM" id="MobiDB-lite"/>
    </source>
</evidence>
<gene>
    <name evidence="2" type="ORF">DW780_21295</name>
</gene>
<comment type="caution">
    <text evidence="2">The sequence shown here is derived from an EMBL/GenBank/DDBJ whole genome shotgun (WGS) entry which is preliminary data.</text>
</comment>
<accession>A0A2J6AE70</accession>
<dbReference type="AlphaFoldDB" id="A0A2J6AE70"/>
<evidence type="ECO:0000313" key="2">
    <source>
        <dbReference type="EMBL" id="RHD83017.1"/>
    </source>
</evidence>
<reference evidence="2 3" key="1">
    <citation type="submission" date="2018-08" db="EMBL/GenBank/DDBJ databases">
        <title>A genome reference for cultivated species of the human gut microbiota.</title>
        <authorList>
            <person name="Zou Y."/>
            <person name="Xue W."/>
            <person name="Luo G."/>
        </authorList>
    </citation>
    <scope>NUCLEOTIDE SEQUENCE [LARGE SCALE GENOMIC DNA]</scope>
    <source>
        <strain evidence="2 3">AM30-26</strain>
    </source>
</reference>
<organism evidence="2 3">
    <name type="scientific">Bacteroides thetaiotaomicron</name>
    <dbReference type="NCBI Taxonomy" id="818"/>
    <lineage>
        <taxon>Bacteria</taxon>
        <taxon>Pseudomonadati</taxon>
        <taxon>Bacteroidota</taxon>
        <taxon>Bacteroidia</taxon>
        <taxon>Bacteroidales</taxon>
        <taxon>Bacteroidaceae</taxon>
        <taxon>Bacteroides</taxon>
    </lineage>
</organism>
<evidence type="ECO:0000313" key="3">
    <source>
        <dbReference type="Proteomes" id="UP000284785"/>
    </source>
</evidence>
<proteinExistence type="predicted"/>
<dbReference type="PROSITE" id="PS51257">
    <property type="entry name" value="PROKAR_LIPOPROTEIN"/>
    <property type="match status" value="1"/>
</dbReference>
<protein>
    <recommendedName>
        <fullName evidence="4">Lipoprotein</fullName>
    </recommendedName>
</protein>
<evidence type="ECO:0008006" key="4">
    <source>
        <dbReference type="Google" id="ProtNLM"/>
    </source>
</evidence>
<name>A0A2J6AE70_BACT4</name>
<dbReference type="EMBL" id="QSJP01000024">
    <property type="protein sequence ID" value="RHD83017.1"/>
    <property type="molecule type" value="Genomic_DNA"/>
</dbReference>
<sequence length="253" mass="29702">MITLLLKSKVKTMKQALQLFIITLLIVSCTKKQSNQIEQYDSMIFTDAEIRNQEIQDSLQQARLDSLALIAWGDAKFGMSMKETLSTNAFKNGRKQHGVDEITMNFDQEFKFKKLFELNNLAGISAYYQENELKRISIKSYYVRANYINELIMDCNIFAKEFTKKHGSPSFQKGKTNILDFTVGKEFTYAKFKMKDKNIVIKLGELYDGGNYYYIIYIENDKFPKKKHVKTEKEKKEEQRRMKEAKEIKENSF</sequence>